<accession>A0A4V2JEP4</accession>
<dbReference type="Pfam" id="PF01844">
    <property type="entry name" value="HNH"/>
    <property type="match status" value="1"/>
</dbReference>
<dbReference type="SMART" id="SM00507">
    <property type="entry name" value="HNHc"/>
    <property type="match status" value="1"/>
</dbReference>
<dbReference type="AlphaFoldDB" id="A0A4V2JEP4"/>
<keyword evidence="4" id="KW-0255">Endonuclease</keyword>
<dbReference type="InterPro" id="IPR003615">
    <property type="entry name" value="HNH_nuc"/>
</dbReference>
<keyword evidence="4" id="KW-0378">Hydrolase</keyword>
<name>A0A4V2JEP4_9MICO</name>
<sequence>MTSTPVLEPLRAALAALEGAPALTLRDLSDDDFAEATRLTSALLRAAQARSAAVAGEVAYRSRPELGSVGLAHRLGHRTPEAMIRAVTGSTTKEAFTAVRVGRLVATDPERPWLDPVGAAVADGTLTVSGADAISTGLGGLGGAVDEASLAGAAATLATAGADLDADTLQRLARQARDDIDEAGIGDREAARFARRSLTVNRQSDGMVKLIWLLDPESAATVLEVYDRATSPRRGGPRFVSGPNKDHADRITADPRSTAQIASDTFVHLIDAGSTVDDSQLLGSGGPVIRILTPSSINGSNEEDSHGFIEGQPDPIGSDTLERLACTGATTRVTITDTGPLDVGREQRLFTRKQRIALAARDGGCMWPGCDRPASWTEAHHIDHWKDDHGSTDINDGILLCTFDHLTLHNNKWKIIRHGTTYGLIPPPDIDPHQTAIQLHSKSRAWTEAQRTVA</sequence>
<protein>
    <submittedName>
        <fullName evidence="4">HNH endonuclease</fullName>
    </submittedName>
</protein>
<evidence type="ECO:0000259" key="3">
    <source>
        <dbReference type="SMART" id="SM00507"/>
    </source>
</evidence>
<dbReference type="RefSeq" id="WP_130980479.1">
    <property type="nucleotide sequence ID" value="NZ_SISG01000001.1"/>
</dbReference>
<dbReference type="GO" id="GO:0008270">
    <property type="term" value="F:zinc ion binding"/>
    <property type="evidence" value="ECO:0007669"/>
    <property type="project" value="InterPro"/>
</dbReference>
<dbReference type="GO" id="GO:0003676">
    <property type="term" value="F:nucleic acid binding"/>
    <property type="evidence" value="ECO:0007669"/>
    <property type="project" value="InterPro"/>
</dbReference>
<organism evidence="4 5">
    <name type="scientific">Glaciihabitans arcticus</name>
    <dbReference type="NCBI Taxonomy" id="2668039"/>
    <lineage>
        <taxon>Bacteria</taxon>
        <taxon>Bacillati</taxon>
        <taxon>Actinomycetota</taxon>
        <taxon>Actinomycetes</taxon>
        <taxon>Micrococcales</taxon>
        <taxon>Microbacteriaceae</taxon>
        <taxon>Glaciihabitans</taxon>
    </lineage>
</organism>
<comment type="caution">
    <text evidence="4">The sequence shown here is derived from an EMBL/GenBank/DDBJ whole genome shotgun (WGS) entry which is preliminary data.</text>
</comment>
<feature type="domain" description="HNH nuclease" evidence="3">
    <location>
        <begin position="353"/>
        <end position="406"/>
    </location>
</feature>
<keyword evidence="4" id="KW-0540">Nuclease</keyword>
<evidence type="ECO:0000313" key="4">
    <source>
        <dbReference type="EMBL" id="TBN56369.1"/>
    </source>
</evidence>
<evidence type="ECO:0000256" key="1">
    <source>
        <dbReference type="ARBA" id="ARBA00023450"/>
    </source>
</evidence>
<dbReference type="InterPro" id="IPR003870">
    <property type="entry name" value="DUF222"/>
</dbReference>
<evidence type="ECO:0000256" key="2">
    <source>
        <dbReference type="SAM" id="MobiDB-lite"/>
    </source>
</evidence>
<proteinExistence type="inferred from homology"/>
<dbReference type="Proteomes" id="UP000294194">
    <property type="component" value="Unassembled WGS sequence"/>
</dbReference>
<comment type="similarity">
    <text evidence="1">Belongs to the Rv1128c/1148c/1588c/1702c/1945/3466 family.</text>
</comment>
<dbReference type="InterPro" id="IPR002711">
    <property type="entry name" value="HNH"/>
</dbReference>
<keyword evidence="5" id="KW-1185">Reference proteome</keyword>
<feature type="region of interest" description="Disordered" evidence="2">
    <location>
        <begin position="231"/>
        <end position="251"/>
    </location>
</feature>
<gene>
    <name evidence="4" type="ORF">EYE40_02565</name>
</gene>
<dbReference type="EMBL" id="SISG01000001">
    <property type="protein sequence ID" value="TBN56369.1"/>
    <property type="molecule type" value="Genomic_DNA"/>
</dbReference>
<dbReference type="GO" id="GO:0004519">
    <property type="term" value="F:endonuclease activity"/>
    <property type="evidence" value="ECO:0007669"/>
    <property type="project" value="UniProtKB-KW"/>
</dbReference>
<dbReference type="Pfam" id="PF02720">
    <property type="entry name" value="DUF222"/>
    <property type="match status" value="1"/>
</dbReference>
<dbReference type="CDD" id="cd00085">
    <property type="entry name" value="HNHc"/>
    <property type="match status" value="1"/>
</dbReference>
<evidence type="ECO:0000313" key="5">
    <source>
        <dbReference type="Proteomes" id="UP000294194"/>
    </source>
</evidence>
<reference evidence="5" key="1">
    <citation type="submission" date="2019-02" db="EMBL/GenBank/DDBJ databases">
        <title>Glaciihabitans arcticus sp. nov., a psychrotolerant bacterium isolated from polar soil.</title>
        <authorList>
            <person name="Dahal R.H."/>
        </authorList>
    </citation>
    <scope>NUCLEOTIDE SEQUENCE [LARGE SCALE GENOMIC DNA]</scope>
    <source>
        <strain evidence="5">RP-3-7</strain>
    </source>
</reference>